<dbReference type="AlphaFoldDB" id="A0A9N7UT49"/>
<comment type="caution">
    <text evidence="2">The sequence shown here is derived from an EMBL/GenBank/DDBJ whole genome shotgun (WGS) entry which is preliminary data.</text>
</comment>
<keyword evidence="3" id="KW-1185">Reference proteome</keyword>
<feature type="region of interest" description="Disordered" evidence="1">
    <location>
        <begin position="33"/>
        <end position="63"/>
    </location>
</feature>
<dbReference type="EMBL" id="CADEAL010001823">
    <property type="protein sequence ID" value="CAB1435867.1"/>
    <property type="molecule type" value="Genomic_DNA"/>
</dbReference>
<sequence>MLIAPSVPDIFTHSREAASISSFIGERRDLISPAQPFSSHPKRGTQRSSFQLTFSRKPPRPSSFSKLIAATRRGANDPKTRIRQMNESFNSRPCVWINDRVHLPTVFGRRVGHTERAHLAGDLWILFYVTSIGSEEETVTSSPLA</sequence>
<proteinExistence type="predicted"/>
<organism evidence="2 3">
    <name type="scientific">Pleuronectes platessa</name>
    <name type="common">European plaice</name>
    <dbReference type="NCBI Taxonomy" id="8262"/>
    <lineage>
        <taxon>Eukaryota</taxon>
        <taxon>Metazoa</taxon>
        <taxon>Chordata</taxon>
        <taxon>Craniata</taxon>
        <taxon>Vertebrata</taxon>
        <taxon>Euteleostomi</taxon>
        <taxon>Actinopterygii</taxon>
        <taxon>Neopterygii</taxon>
        <taxon>Teleostei</taxon>
        <taxon>Neoteleostei</taxon>
        <taxon>Acanthomorphata</taxon>
        <taxon>Carangaria</taxon>
        <taxon>Pleuronectiformes</taxon>
        <taxon>Pleuronectoidei</taxon>
        <taxon>Pleuronectidae</taxon>
        <taxon>Pleuronectes</taxon>
    </lineage>
</organism>
<gene>
    <name evidence="2" type="ORF">PLEPLA_LOCUS23904</name>
</gene>
<evidence type="ECO:0000313" key="3">
    <source>
        <dbReference type="Proteomes" id="UP001153269"/>
    </source>
</evidence>
<reference evidence="2" key="1">
    <citation type="submission" date="2020-03" db="EMBL/GenBank/DDBJ databases">
        <authorList>
            <person name="Weist P."/>
        </authorList>
    </citation>
    <scope>NUCLEOTIDE SEQUENCE</scope>
</reference>
<evidence type="ECO:0000313" key="2">
    <source>
        <dbReference type="EMBL" id="CAB1435867.1"/>
    </source>
</evidence>
<name>A0A9N7UT49_PLEPL</name>
<dbReference type="Proteomes" id="UP001153269">
    <property type="component" value="Unassembled WGS sequence"/>
</dbReference>
<evidence type="ECO:0000256" key="1">
    <source>
        <dbReference type="SAM" id="MobiDB-lite"/>
    </source>
</evidence>
<protein>
    <submittedName>
        <fullName evidence="2">Uncharacterized protein</fullName>
    </submittedName>
</protein>
<accession>A0A9N7UT49</accession>